<feature type="signal peptide" evidence="1">
    <location>
        <begin position="1"/>
        <end position="19"/>
    </location>
</feature>
<dbReference type="EMBL" id="GECZ01011922">
    <property type="protein sequence ID" value="JAS57847.1"/>
    <property type="molecule type" value="Transcribed_RNA"/>
</dbReference>
<sequence>MWSWQSCILGLTLVVCSLALPLPQYYQTNVDYERAKTAYIRHLEAEVERAARSGAAVEALQLEDALEDSILQNARERVARDSGDPVQAARDLEEIQDEWRRDKRAVSFLSGLLGSSSGGGGHSGGGAGGSDSGSILNLVGPLLGSSGGG</sequence>
<organism evidence="2">
    <name type="scientific">Cuerna arida</name>
    <dbReference type="NCBI Taxonomy" id="1464854"/>
    <lineage>
        <taxon>Eukaryota</taxon>
        <taxon>Metazoa</taxon>
        <taxon>Ecdysozoa</taxon>
        <taxon>Arthropoda</taxon>
        <taxon>Hexapoda</taxon>
        <taxon>Insecta</taxon>
        <taxon>Pterygota</taxon>
        <taxon>Neoptera</taxon>
        <taxon>Paraneoptera</taxon>
        <taxon>Hemiptera</taxon>
        <taxon>Auchenorrhyncha</taxon>
        <taxon>Membracoidea</taxon>
        <taxon>Cicadellidae</taxon>
        <taxon>Cicadellinae</taxon>
        <taxon>Proconiini</taxon>
        <taxon>Cuerna</taxon>
    </lineage>
</organism>
<proteinExistence type="predicted"/>
<dbReference type="AlphaFoldDB" id="A0A1B6G5Y0"/>
<feature type="non-terminal residue" evidence="2">
    <location>
        <position position="149"/>
    </location>
</feature>
<feature type="chain" id="PRO_5008583300" evidence="1">
    <location>
        <begin position="20"/>
        <end position="149"/>
    </location>
</feature>
<reference evidence="2" key="1">
    <citation type="submission" date="2015-11" db="EMBL/GenBank/DDBJ databases">
        <title>De novo transcriptome assembly of four potential Pierce s Disease insect vectors from Arizona vineyards.</title>
        <authorList>
            <person name="Tassone E.E."/>
        </authorList>
    </citation>
    <scope>NUCLEOTIDE SEQUENCE</scope>
</reference>
<keyword evidence="1" id="KW-0732">Signal</keyword>
<protein>
    <submittedName>
        <fullName evidence="2">Uncharacterized protein</fullName>
    </submittedName>
</protein>
<evidence type="ECO:0000313" key="2">
    <source>
        <dbReference type="EMBL" id="JAS57847.1"/>
    </source>
</evidence>
<accession>A0A1B6G5Y0</accession>
<evidence type="ECO:0000256" key="1">
    <source>
        <dbReference type="SAM" id="SignalP"/>
    </source>
</evidence>
<gene>
    <name evidence="2" type="ORF">g.3876</name>
</gene>
<name>A0A1B6G5Y0_9HEMI</name>